<evidence type="ECO:0000313" key="2">
    <source>
        <dbReference type="Proteomes" id="UP001470230"/>
    </source>
</evidence>
<protein>
    <recommendedName>
        <fullName evidence="3">DUF3447 domain-containing protein</fullName>
    </recommendedName>
</protein>
<keyword evidence="2" id="KW-1185">Reference proteome</keyword>
<reference evidence="1 2" key="1">
    <citation type="submission" date="2024-04" db="EMBL/GenBank/DDBJ databases">
        <title>Tritrichomonas musculus Genome.</title>
        <authorList>
            <person name="Alves-Ferreira E."/>
            <person name="Grigg M."/>
            <person name="Lorenzi H."/>
            <person name="Galac M."/>
        </authorList>
    </citation>
    <scope>NUCLEOTIDE SEQUENCE [LARGE SCALE GENOMIC DNA]</scope>
    <source>
        <strain evidence="1 2">EAF2021</strain>
    </source>
</reference>
<proteinExistence type="predicted"/>
<organism evidence="1 2">
    <name type="scientific">Tritrichomonas musculus</name>
    <dbReference type="NCBI Taxonomy" id="1915356"/>
    <lineage>
        <taxon>Eukaryota</taxon>
        <taxon>Metamonada</taxon>
        <taxon>Parabasalia</taxon>
        <taxon>Tritrichomonadida</taxon>
        <taxon>Tritrichomonadidae</taxon>
        <taxon>Tritrichomonas</taxon>
    </lineage>
</organism>
<evidence type="ECO:0000313" key="1">
    <source>
        <dbReference type="EMBL" id="KAK8865098.1"/>
    </source>
</evidence>
<accession>A0ABR2ILE6</accession>
<gene>
    <name evidence="1" type="ORF">M9Y10_010630</name>
</gene>
<comment type="caution">
    <text evidence="1">The sequence shown here is derived from an EMBL/GenBank/DDBJ whole genome shotgun (WGS) entry which is preliminary data.</text>
</comment>
<evidence type="ECO:0008006" key="3">
    <source>
        <dbReference type="Google" id="ProtNLM"/>
    </source>
</evidence>
<dbReference type="Proteomes" id="UP001470230">
    <property type="component" value="Unassembled WGS sequence"/>
</dbReference>
<dbReference type="SUPFAM" id="SSF48403">
    <property type="entry name" value="Ankyrin repeat"/>
    <property type="match status" value="1"/>
</dbReference>
<dbReference type="InterPro" id="IPR036770">
    <property type="entry name" value="Ankyrin_rpt-contain_sf"/>
</dbReference>
<name>A0ABR2ILE6_9EUKA</name>
<dbReference type="EMBL" id="JAPFFF010000016">
    <property type="protein sequence ID" value="KAK8865098.1"/>
    <property type="molecule type" value="Genomic_DNA"/>
</dbReference>
<sequence>MSLEEFLSEMQQIQENLLDYIDDESTAEGKFQFLKNIFDKIKIHDNPSKIKQILSLIFKISNNHHYKEDFFNKIERILYLFIEDMKKYFSNEDILRIFKNNKRILLFLLEEKIMIGDESFGKFITRKKLFDAKYPEYFSPEIEPFINFYWFSHDGMARINILVEKWTKDQLFYEKRKKSQNDNFVCQLIQKDLIDDFIVYVNKTNYSLQSTIEPSIYETNSFLLDQKNISLIEYAVFYGSIQIIFYLIHNNVELTPSLWKYAIHGKNADIIHLLESNKIKPPEDPNNQNNNIYEQIFIDSIKCHHNDIANYIKNNYLYNNQKYSKEILQNIFKYYNYLFIQNDMINSDSLHFLIKYDHCDFVSFLLKQKDIDVNMKIMI</sequence>